<dbReference type="OrthoDB" id="5945798at2759"/>
<feature type="domain" description="MYND-type" evidence="9">
    <location>
        <begin position="239"/>
        <end position="278"/>
    </location>
</feature>
<dbReference type="InterPro" id="IPR044421">
    <property type="entry name" value="SMYD4_SET"/>
</dbReference>
<dbReference type="RefSeq" id="XP_026724516.1">
    <property type="nucleotide sequence ID" value="XM_026868715.1"/>
</dbReference>
<dbReference type="KEGG" id="tnl:113491641"/>
<evidence type="ECO:0000256" key="7">
    <source>
        <dbReference type="PROSITE-ProRule" id="PRU00134"/>
    </source>
</evidence>
<evidence type="ECO:0000256" key="2">
    <source>
        <dbReference type="ARBA" id="ARBA00022771"/>
    </source>
</evidence>
<evidence type="ECO:0000259" key="9">
    <source>
        <dbReference type="PROSITE" id="PS50865"/>
    </source>
</evidence>
<protein>
    <recommendedName>
        <fullName evidence="5">Protein-lysine N-methyltransferase SMYD4</fullName>
    </recommendedName>
    <alternativeName>
        <fullName evidence="6">SET and MYND domain-containing protein 4</fullName>
    </alternativeName>
</protein>
<dbReference type="GO" id="GO:0008170">
    <property type="term" value="F:N-methyltransferase activity"/>
    <property type="evidence" value="ECO:0007669"/>
    <property type="project" value="UniProtKB-ARBA"/>
</dbReference>
<dbReference type="SUPFAM" id="SSF144232">
    <property type="entry name" value="HIT/MYND zinc finger-like"/>
    <property type="match status" value="1"/>
</dbReference>
<organism evidence="10 11">
    <name type="scientific">Trichoplusia ni</name>
    <name type="common">Cabbage looper</name>
    <dbReference type="NCBI Taxonomy" id="7111"/>
    <lineage>
        <taxon>Eukaryota</taxon>
        <taxon>Metazoa</taxon>
        <taxon>Ecdysozoa</taxon>
        <taxon>Arthropoda</taxon>
        <taxon>Hexapoda</taxon>
        <taxon>Insecta</taxon>
        <taxon>Pterygota</taxon>
        <taxon>Neoptera</taxon>
        <taxon>Endopterygota</taxon>
        <taxon>Lepidoptera</taxon>
        <taxon>Glossata</taxon>
        <taxon>Ditrysia</taxon>
        <taxon>Noctuoidea</taxon>
        <taxon>Noctuidae</taxon>
        <taxon>Plusiinae</taxon>
        <taxon>Trichoplusia</taxon>
    </lineage>
</organism>
<dbReference type="PANTHER" id="PTHR47111:SF1">
    <property type="entry name" value="SET AND MYND DOMAIN-CONTAINING PROTEIN 4"/>
    <property type="match status" value="1"/>
</dbReference>
<dbReference type="Gene3D" id="2.170.270.10">
    <property type="entry name" value="SET domain"/>
    <property type="match status" value="1"/>
</dbReference>
<dbReference type="InterPro" id="IPR011990">
    <property type="entry name" value="TPR-like_helical_dom_sf"/>
</dbReference>
<dbReference type="InterPro" id="IPR001214">
    <property type="entry name" value="SET_dom"/>
</dbReference>
<keyword evidence="3" id="KW-0862">Zinc</keyword>
<dbReference type="PROSITE" id="PS50280">
    <property type="entry name" value="SET"/>
    <property type="match status" value="1"/>
</dbReference>
<evidence type="ECO:0000256" key="3">
    <source>
        <dbReference type="ARBA" id="ARBA00022833"/>
    </source>
</evidence>
<gene>
    <name evidence="11" type="primary">LOC113491641</name>
</gene>
<keyword evidence="1" id="KW-0479">Metal-binding</keyword>
<reference evidence="11" key="1">
    <citation type="submission" date="2025-08" db="UniProtKB">
        <authorList>
            <consortium name="RefSeq"/>
        </authorList>
    </citation>
    <scope>IDENTIFICATION</scope>
</reference>
<dbReference type="InParanoid" id="A0A7E5V8A6"/>
<dbReference type="Proteomes" id="UP000322000">
    <property type="component" value="Chromosome 1"/>
</dbReference>
<proteinExistence type="predicted"/>
<dbReference type="PANTHER" id="PTHR47111">
    <property type="entry name" value="BCDNA.LD29892"/>
    <property type="match status" value="1"/>
</dbReference>
<dbReference type="SUPFAM" id="SSF48452">
    <property type="entry name" value="TPR-like"/>
    <property type="match status" value="1"/>
</dbReference>
<keyword evidence="10" id="KW-1185">Reference proteome</keyword>
<dbReference type="CDD" id="cd10536">
    <property type="entry name" value="SET_SMYD4"/>
    <property type="match status" value="1"/>
</dbReference>
<dbReference type="Gene3D" id="6.10.140.2220">
    <property type="match status" value="1"/>
</dbReference>
<dbReference type="GeneID" id="113491641"/>
<accession>A0A7E5V8A6</accession>
<dbReference type="CTD" id="36299"/>
<sequence>MYPLDNLEYTIDSIYKQLLQKLTEENKIHHVSQQLLAMAENEERVLFVYSFLRGYGLIPLLLKVMKCDYVSTHYRNLGNQCYQRGSLYEALQYYNMALCFAPVLSENFSLAMSNRTAVLAALKKYKDCLTDINLIFTIHYPEKIRDKLLKRKNQCKEGLNLNPEPDEEDVDDPDFLEVLKLNGPRHKSYISASAKLRVEYDPDIGRHVIANEDIAVGEVIVQEDPYIGMVMKNQLALCCGYCFKRKLTLRPCPYCCFTMYCDKECGDKAWEEYHMYECPMIATLLRMNFSKLEMLALRITIKARTDHQDWECVFASVLDAETLLYTNHWGHVIVDGNQGDRWVYDSQYYSSIQTLCTNDEKRDISDIFQKSVSAAVLLHCLAVVNFNKLDGGDIYMKQKIKRFAAGTLLLHMMTGPTNMHSITANVENESGNFVDEYNLGIAPYAFLSLINHSCSPNVVRYSKLGTTRMSLIALRPIKKGTMIVDNYGYDEVPRDDDRMDSTVITVWEPSEQAVSACNGRNQKAHHAIHTRDERQAILKSQYKFLCECEACINDWPLYQNLPVVQNLPEAIAKKKNELLSSEVIEALQKGDHDRATKLYKPLCELATDLDPYMPCQELAECQEAMKQCLAIMMGVLPHGFTKVVDWEVPPPQMPGAPVMSRFYTGYGAQDLN</sequence>
<keyword evidence="2 7" id="KW-0863">Zinc-finger</keyword>
<evidence type="ECO:0000256" key="1">
    <source>
        <dbReference type="ARBA" id="ARBA00022723"/>
    </source>
</evidence>
<dbReference type="FunCoup" id="A0A7E5V8A6">
    <property type="interactions" value="1407"/>
</dbReference>
<dbReference type="InterPro" id="IPR002893">
    <property type="entry name" value="Znf_MYND"/>
</dbReference>
<dbReference type="Pfam" id="PF00856">
    <property type="entry name" value="SET"/>
    <property type="match status" value="1"/>
</dbReference>
<dbReference type="GO" id="GO:0008270">
    <property type="term" value="F:zinc ion binding"/>
    <property type="evidence" value="ECO:0007669"/>
    <property type="project" value="UniProtKB-KW"/>
</dbReference>
<evidence type="ECO:0000313" key="11">
    <source>
        <dbReference type="RefSeq" id="XP_026724516.1"/>
    </source>
</evidence>
<name>A0A7E5V8A6_TRINI</name>
<evidence type="ECO:0000313" key="10">
    <source>
        <dbReference type="Proteomes" id="UP000322000"/>
    </source>
</evidence>
<dbReference type="GO" id="GO:0008276">
    <property type="term" value="F:protein methyltransferase activity"/>
    <property type="evidence" value="ECO:0007669"/>
    <property type="project" value="UniProtKB-ARBA"/>
</dbReference>
<dbReference type="AlphaFoldDB" id="A0A7E5V8A6"/>
<comment type="function">
    <text evidence="4">Protein-lysine N-methyltransferase. Monomethylates PRMT5, modulating its transcriptional activity. May also act as a histone methyltransferase. Plays a critical role in cardiac development. Acts as a key epigenetic regulator of gene expression during cardiac development via its dual activities as a methyltransferase and negative regulator of HDAC1.</text>
</comment>
<dbReference type="Gene3D" id="1.25.40.10">
    <property type="entry name" value="Tetratricopeptide repeat domain"/>
    <property type="match status" value="2"/>
</dbReference>
<feature type="domain" description="SET" evidence="8">
    <location>
        <begin position="194"/>
        <end position="488"/>
    </location>
</feature>
<dbReference type="SUPFAM" id="SSF82199">
    <property type="entry name" value="SET domain"/>
    <property type="match status" value="1"/>
</dbReference>
<evidence type="ECO:0000256" key="5">
    <source>
        <dbReference type="ARBA" id="ARBA00093635"/>
    </source>
</evidence>
<evidence type="ECO:0000256" key="6">
    <source>
        <dbReference type="ARBA" id="ARBA00093680"/>
    </source>
</evidence>
<dbReference type="GO" id="GO:0008757">
    <property type="term" value="F:S-adenosylmethionine-dependent methyltransferase activity"/>
    <property type="evidence" value="ECO:0007669"/>
    <property type="project" value="UniProtKB-ARBA"/>
</dbReference>
<evidence type="ECO:0000256" key="4">
    <source>
        <dbReference type="ARBA" id="ARBA00093423"/>
    </source>
</evidence>
<dbReference type="InterPro" id="IPR046341">
    <property type="entry name" value="SET_dom_sf"/>
</dbReference>
<dbReference type="PROSITE" id="PS50865">
    <property type="entry name" value="ZF_MYND_2"/>
    <property type="match status" value="1"/>
</dbReference>
<evidence type="ECO:0000259" key="8">
    <source>
        <dbReference type="PROSITE" id="PS50280"/>
    </source>
</evidence>
<dbReference type="Gene3D" id="1.10.220.160">
    <property type="match status" value="1"/>
</dbReference>
<dbReference type="Pfam" id="PF01753">
    <property type="entry name" value="zf-MYND"/>
    <property type="match status" value="1"/>
</dbReference>